<sequence length="256" mass="26041">MARPELETAVWLGAADPMPLWPDLASPPADPVGAVGGATEAERAVNGACVCPTGAAGSETGGATDVERVAGGATRALAGKAAWRGGGAGCCGDGACSGSASCPRSVSLWAGRDAHGMACRRKARLAARAAAGGVRGGVGRTRGHGPMAGGVRLWRCCARRKPAVVTGSSGGWLPLVTSVAYGSTQKALDLPGGRLSLGVEGMAWWSGDGRCAGWLCGVLMGNHWRKPCQAMGRHDDGDAIWRRSPPWRHRPGVDPS</sequence>
<evidence type="ECO:0000313" key="1">
    <source>
        <dbReference type="EnsemblPlants" id="OMERI06G25020.1"/>
    </source>
</evidence>
<dbReference type="EnsemblPlants" id="OMERI06G25020.1">
    <property type="protein sequence ID" value="OMERI06G25020.1"/>
    <property type="gene ID" value="OMERI06G25020"/>
</dbReference>
<organism evidence="1">
    <name type="scientific">Oryza meridionalis</name>
    <dbReference type="NCBI Taxonomy" id="40149"/>
    <lineage>
        <taxon>Eukaryota</taxon>
        <taxon>Viridiplantae</taxon>
        <taxon>Streptophyta</taxon>
        <taxon>Embryophyta</taxon>
        <taxon>Tracheophyta</taxon>
        <taxon>Spermatophyta</taxon>
        <taxon>Magnoliopsida</taxon>
        <taxon>Liliopsida</taxon>
        <taxon>Poales</taxon>
        <taxon>Poaceae</taxon>
        <taxon>BOP clade</taxon>
        <taxon>Oryzoideae</taxon>
        <taxon>Oryzeae</taxon>
        <taxon>Oryzinae</taxon>
        <taxon>Oryza</taxon>
    </lineage>
</organism>
<dbReference type="Proteomes" id="UP000008021">
    <property type="component" value="Chromosome 6"/>
</dbReference>
<accession>A0A0E0E5D3</accession>
<keyword evidence="2" id="KW-1185">Reference proteome</keyword>
<dbReference type="AlphaFoldDB" id="A0A0E0E5D3"/>
<protein>
    <submittedName>
        <fullName evidence="1">Uncharacterized protein</fullName>
    </submittedName>
</protein>
<dbReference type="HOGENOM" id="CLU_095135_0_0_1"/>
<name>A0A0E0E5D3_9ORYZ</name>
<evidence type="ECO:0000313" key="2">
    <source>
        <dbReference type="Proteomes" id="UP000008021"/>
    </source>
</evidence>
<reference evidence="1" key="1">
    <citation type="submission" date="2015-04" db="UniProtKB">
        <authorList>
            <consortium name="EnsemblPlants"/>
        </authorList>
    </citation>
    <scope>IDENTIFICATION</scope>
</reference>
<dbReference type="Gramene" id="OMERI06G25020.1">
    <property type="protein sequence ID" value="OMERI06G25020.1"/>
    <property type="gene ID" value="OMERI06G25020"/>
</dbReference>
<proteinExistence type="predicted"/>
<reference evidence="1" key="2">
    <citation type="submission" date="2018-05" db="EMBL/GenBank/DDBJ databases">
        <title>OmerRS3 (Oryza meridionalis Reference Sequence Version 3).</title>
        <authorList>
            <person name="Zhang J."/>
            <person name="Kudrna D."/>
            <person name="Lee S."/>
            <person name="Talag J."/>
            <person name="Welchert J."/>
            <person name="Wing R.A."/>
        </authorList>
    </citation>
    <scope>NUCLEOTIDE SEQUENCE [LARGE SCALE GENOMIC DNA]</scope>
    <source>
        <strain evidence="1">cv. OR44</strain>
    </source>
</reference>